<dbReference type="PROSITE" id="PS00867">
    <property type="entry name" value="CPSASE_2"/>
    <property type="match status" value="1"/>
</dbReference>
<accession>A0A1H9S8T7</accession>
<dbReference type="EMBL" id="FOGS01000003">
    <property type="protein sequence ID" value="SER81456.1"/>
    <property type="molecule type" value="Genomic_DNA"/>
</dbReference>
<evidence type="ECO:0000256" key="1">
    <source>
        <dbReference type="ARBA" id="ARBA00022598"/>
    </source>
</evidence>
<dbReference type="Gene3D" id="3.30.470.20">
    <property type="entry name" value="ATP-grasp fold, B domain"/>
    <property type="match status" value="1"/>
</dbReference>
<dbReference type="SUPFAM" id="SSF56059">
    <property type="entry name" value="Glutathione synthetase ATP-binding domain-like"/>
    <property type="match status" value="1"/>
</dbReference>
<dbReference type="InterPro" id="IPR052032">
    <property type="entry name" value="ATP-dep_AA_Ligase"/>
</dbReference>
<proteinExistence type="predicted"/>
<dbReference type="STRING" id="416874.SAMN04487958_103123"/>
<evidence type="ECO:0000256" key="4">
    <source>
        <dbReference type="PROSITE-ProRule" id="PRU00409"/>
    </source>
</evidence>
<dbReference type="InterPro" id="IPR005479">
    <property type="entry name" value="CPAse_ATP-bd"/>
</dbReference>
<dbReference type="InterPro" id="IPR011761">
    <property type="entry name" value="ATP-grasp"/>
</dbReference>
<dbReference type="GO" id="GO:0005524">
    <property type="term" value="F:ATP binding"/>
    <property type="evidence" value="ECO:0007669"/>
    <property type="project" value="UniProtKB-UniRule"/>
</dbReference>
<dbReference type="PANTHER" id="PTHR43585">
    <property type="entry name" value="FUMIPYRROLE BIOSYNTHESIS PROTEIN C"/>
    <property type="match status" value="1"/>
</dbReference>
<keyword evidence="1" id="KW-0436">Ligase</keyword>
<protein>
    <submittedName>
        <fullName evidence="6">ATP-grasp domain-containing protein</fullName>
    </submittedName>
</protein>
<feature type="domain" description="ATP-grasp" evidence="5">
    <location>
        <begin position="110"/>
        <end position="326"/>
    </location>
</feature>
<dbReference type="RefSeq" id="WP_092826223.1">
    <property type="nucleotide sequence ID" value="NZ_FOGS01000003.1"/>
</dbReference>
<dbReference type="AlphaFoldDB" id="A0A1H9S8T7"/>
<dbReference type="PROSITE" id="PS50975">
    <property type="entry name" value="ATP_GRASP"/>
    <property type="match status" value="1"/>
</dbReference>
<organism evidence="6 7">
    <name type="scientific">Vreelandella subterranea</name>
    <dbReference type="NCBI Taxonomy" id="416874"/>
    <lineage>
        <taxon>Bacteria</taxon>
        <taxon>Pseudomonadati</taxon>
        <taxon>Pseudomonadota</taxon>
        <taxon>Gammaproteobacteria</taxon>
        <taxon>Oceanospirillales</taxon>
        <taxon>Halomonadaceae</taxon>
        <taxon>Vreelandella</taxon>
    </lineage>
</organism>
<dbReference type="PANTHER" id="PTHR43585:SF2">
    <property type="entry name" value="ATP-GRASP ENZYME FSQD"/>
    <property type="match status" value="1"/>
</dbReference>
<evidence type="ECO:0000259" key="5">
    <source>
        <dbReference type="PROSITE" id="PS50975"/>
    </source>
</evidence>
<dbReference type="Pfam" id="PF13535">
    <property type="entry name" value="ATP-grasp_4"/>
    <property type="match status" value="1"/>
</dbReference>
<dbReference type="GO" id="GO:0046872">
    <property type="term" value="F:metal ion binding"/>
    <property type="evidence" value="ECO:0007669"/>
    <property type="project" value="InterPro"/>
</dbReference>
<evidence type="ECO:0000313" key="6">
    <source>
        <dbReference type="EMBL" id="SER81456.1"/>
    </source>
</evidence>
<dbReference type="Proteomes" id="UP000198505">
    <property type="component" value="Unassembled WGS sequence"/>
</dbReference>
<evidence type="ECO:0000256" key="2">
    <source>
        <dbReference type="ARBA" id="ARBA00022741"/>
    </source>
</evidence>
<keyword evidence="7" id="KW-1185">Reference proteome</keyword>
<name>A0A1H9S8T7_9GAMM</name>
<evidence type="ECO:0000313" key="7">
    <source>
        <dbReference type="Proteomes" id="UP000198505"/>
    </source>
</evidence>
<evidence type="ECO:0000256" key="3">
    <source>
        <dbReference type="ARBA" id="ARBA00022840"/>
    </source>
</evidence>
<sequence>MSHRNIFVVGLDELNRQRLGHLRGAEHYRFHGVIEPEEVNDTEIFPIEDMLARAETQLKAFGEPIDAIVGYMDFPVSTMLPLLCERLGTPSTSLESLLKCEHKYWSRLVQKEVIGDYIPRFTAFDPFDPDALQRIGEAGLYMPFFVKPIKSSGSRLGFRIESPEDFAYAVERLCEGIGTISEPFNYVLEHARLPENVRSVDGGHCMAEEIIGGWQCTVEGYVFQGDVVPYGIVDSIRYPQVLSFFYYRYPSRLPDAIQTKMQELTRQIMAHIGYDNAAFNIEYFWDEVQDRIWLLEINTRVAQSHCDLFEKVDGVSHQQITVDLALGQLPDMPHRQGDFKVAGKFFYRVFFSDATVSQVPSAEEIETLQQAFPGTVITLQVEAGMRLSSLPEQDSYSYALAYVWMGADDDLALEDNYARLAEQLHFAFEDIVG</sequence>
<keyword evidence="3 4" id="KW-0067">ATP-binding</keyword>
<dbReference type="GO" id="GO:0016874">
    <property type="term" value="F:ligase activity"/>
    <property type="evidence" value="ECO:0007669"/>
    <property type="project" value="UniProtKB-KW"/>
</dbReference>
<reference evidence="7" key="1">
    <citation type="submission" date="2016-10" db="EMBL/GenBank/DDBJ databases">
        <authorList>
            <person name="Varghese N."/>
            <person name="Submissions S."/>
        </authorList>
    </citation>
    <scope>NUCLEOTIDE SEQUENCE [LARGE SCALE GENOMIC DNA]</scope>
    <source>
        <strain evidence="7">CGMCC 1.6495</strain>
    </source>
</reference>
<keyword evidence="2 4" id="KW-0547">Nucleotide-binding</keyword>
<gene>
    <name evidence="6" type="ORF">SAMN04487958_103123</name>
</gene>